<evidence type="ECO:0000256" key="3">
    <source>
        <dbReference type="PROSITE-ProRule" id="PRU00708"/>
    </source>
</evidence>
<feature type="repeat" description="PPR" evidence="3">
    <location>
        <begin position="401"/>
        <end position="435"/>
    </location>
</feature>
<keyword evidence="2" id="KW-0677">Repeat</keyword>
<dbReference type="PANTHER" id="PTHR47939:SF2">
    <property type="entry name" value="OS03G0782900 PROTEIN"/>
    <property type="match status" value="1"/>
</dbReference>
<comment type="similarity">
    <text evidence="1">Belongs to the PPR family. P subfamily.</text>
</comment>
<evidence type="ECO:0000256" key="1">
    <source>
        <dbReference type="ARBA" id="ARBA00007626"/>
    </source>
</evidence>
<dbReference type="Gene3D" id="1.25.40.10">
    <property type="entry name" value="Tetratricopeptide repeat domain"/>
    <property type="match status" value="3"/>
</dbReference>
<feature type="repeat" description="PPR" evidence="3">
    <location>
        <begin position="471"/>
        <end position="505"/>
    </location>
</feature>
<sequence length="651" mass="72337">MKAACSPEAAAAISRALISASARFAPSRSWNSSLDQTLHRLGCRGSLTPSLVARVIDPFLIHHHWLALGFFNWAVQQPNFTPTSEAYQSLLKSLSVSRQFGAVSSLLKQVKARKVDLEPSVYRSVIASQIIGRQVRSAFGIFVELCGLNLVEKLGDRTCNSLMAALASDGQVDCALKVFDEMCVRSVRFRTLGFGVLIWRYSAKAEMHHILDLLDRVRSSGKSDINGSIIASLIVQGLCRASKLPDAFSILEELRARDCKPDFMAYREVVEAFRAVNDVVEVMKVNKMKRKLGVAPRSSDYNEFIFELISERKLLEAKDLGEMIVKGNFPISNEALNALIGSVAAIDPASAILFFNFLIANKTLPTLLTVTNLSNNLCKHGKTDELLEVFEVLKTHHFFESTESYNVMVLYMCKAGKVREAYGVLQEMKREGLGPELETYNIIMDACCREDMIRPAKKLWDEMFASGFCGDLKTYNILINKFSEIGEIEEAQQLFNHMSLRNVAPDITTYSALLTGLCQLKNIDMAIDIFRKSVEQDMLIAETILRTFIQGLCKEGFLLAASKFLLSLKDSLNNWDSHVTLLRYLADAGEVPLAIKHIKGIREFSPAMLKPISSELSGSLSSAPNPNPIIHLVQVIQEACPASAGRNMVFL</sequence>
<accession>A0A7N0ZZA6</accession>
<name>A0A7N0ZZA6_KALFE</name>
<reference evidence="4" key="1">
    <citation type="submission" date="2021-01" db="UniProtKB">
        <authorList>
            <consortium name="EnsemblPlants"/>
        </authorList>
    </citation>
    <scope>IDENTIFICATION</scope>
</reference>
<evidence type="ECO:0000313" key="4">
    <source>
        <dbReference type="EnsemblPlants" id="Kaladp0058s0299.1.v1.1"/>
    </source>
</evidence>
<feature type="repeat" description="PPR" evidence="3">
    <location>
        <begin position="506"/>
        <end position="540"/>
    </location>
</feature>
<dbReference type="EnsemblPlants" id="Kaladp0058s0299.1.v1.1">
    <property type="protein sequence ID" value="Kaladp0058s0299.1.v1.1"/>
    <property type="gene ID" value="Kaladp0058s0299.v1.1"/>
</dbReference>
<evidence type="ECO:0000313" key="5">
    <source>
        <dbReference type="Proteomes" id="UP000594263"/>
    </source>
</evidence>
<dbReference type="Pfam" id="PF01535">
    <property type="entry name" value="PPR"/>
    <property type="match status" value="3"/>
</dbReference>
<organism evidence="4 5">
    <name type="scientific">Kalanchoe fedtschenkoi</name>
    <name type="common">Lavender scallops</name>
    <name type="synonym">South American air plant</name>
    <dbReference type="NCBI Taxonomy" id="63787"/>
    <lineage>
        <taxon>Eukaryota</taxon>
        <taxon>Viridiplantae</taxon>
        <taxon>Streptophyta</taxon>
        <taxon>Embryophyta</taxon>
        <taxon>Tracheophyta</taxon>
        <taxon>Spermatophyta</taxon>
        <taxon>Magnoliopsida</taxon>
        <taxon>eudicotyledons</taxon>
        <taxon>Gunneridae</taxon>
        <taxon>Pentapetalae</taxon>
        <taxon>Saxifragales</taxon>
        <taxon>Crassulaceae</taxon>
        <taxon>Kalanchoe</taxon>
    </lineage>
</organism>
<feature type="repeat" description="PPR" evidence="3">
    <location>
        <begin position="155"/>
        <end position="189"/>
    </location>
</feature>
<dbReference type="NCBIfam" id="TIGR00756">
    <property type="entry name" value="PPR"/>
    <property type="match status" value="6"/>
</dbReference>
<dbReference type="OMA" id="ICSVSEI"/>
<dbReference type="InterPro" id="IPR002885">
    <property type="entry name" value="PPR_rpt"/>
</dbReference>
<feature type="repeat" description="PPR" evidence="3">
    <location>
        <begin position="436"/>
        <end position="470"/>
    </location>
</feature>
<dbReference type="Proteomes" id="UP000594263">
    <property type="component" value="Unplaced"/>
</dbReference>
<dbReference type="Gramene" id="Kaladp0058s0299.1.v1.1">
    <property type="protein sequence ID" value="Kaladp0058s0299.1.v1.1"/>
    <property type="gene ID" value="Kaladp0058s0299.v1.1"/>
</dbReference>
<dbReference type="InterPro" id="IPR011990">
    <property type="entry name" value="TPR-like_helical_dom_sf"/>
</dbReference>
<evidence type="ECO:0000256" key="2">
    <source>
        <dbReference type="ARBA" id="ARBA00022737"/>
    </source>
</evidence>
<keyword evidence="5" id="KW-1185">Reference proteome</keyword>
<dbReference type="Pfam" id="PF13041">
    <property type="entry name" value="PPR_2"/>
    <property type="match status" value="2"/>
</dbReference>
<protein>
    <recommendedName>
        <fullName evidence="6">Pentatricopeptide repeat-containing protein</fullName>
    </recommendedName>
</protein>
<proteinExistence type="inferred from homology"/>
<dbReference type="PROSITE" id="PS51375">
    <property type="entry name" value="PPR"/>
    <property type="match status" value="6"/>
</dbReference>
<dbReference type="AlphaFoldDB" id="A0A7N0ZZA6"/>
<feature type="repeat" description="PPR" evidence="3">
    <location>
        <begin position="227"/>
        <end position="261"/>
    </location>
</feature>
<dbReference type="InterPro" id="IPR050667">
    <property type="entry name" value="PPR-containing_protein"/>
</dbReference>
<evidence type="ECO:0008006" key="6">
    <source>
        <dbReference type="Google" id="ProtNLM"/>
    </source>
</evidence>
<dbReference type="PANTHER" id="PTHR47939">
    <property type="entry name" value="MEMBRANE-ASSOCIATED SALT-INDUCIBLE PROTEIN-LIKE"/>
    <property type="match status" value="1"/>
</dbReference>